<evidence type="ECO:0000256" key="1">
    <source>
        <dbReference type="ARBA" id="ARBA00023125"/>
    </source>
</evidence>
<comment type="caution">
    <text evidence="4">The sequence shown here is derived from an EMBL/GenBank/DDBJ whole genome shotgun (WGS) entry which is preliminary data.</text>
</comment>
<dbReference type="AlphaFoldDB" id="A0A4R6VD27"/>
<proteinExistence type="predicted"/>
<dbReference type="PANTHER" id="PTHR30055:SF235">
    <property type="entry name" value="TRANSCRIPTIONAL REGULATORY PROTEIN"/>
    <property type="match status" value="1"/>
</dbReference>
<dbReference type="GO" id="GO:0000976">
    <property type="term" value="F:transcription cis-regulatory region binding"/>
    <property type="evidence" value="ECO:0007669"/>
    <property type="project" value="TreeGrafter"/>
</dbReference>
<dbReference type="SUPFAM" id="SSF48498">
    <property type="entry name" value="Tetracyclin repressor-like, C-terminal domain"/>
    <property type="match status" value="1"/>
</dbReference>
<sequence length="194" mass="20989">MARTGRRPGATRTREEILQAARADFGEKGYNGASVRGIARRAGVDPALVHHYFGSKDQVFVAAMELPYDPGDVLERVMLDTGQDPAEAVLRVFLQVWGDPRTQAPMLALIRSAVGTEQAADIVRGFMGDVLLRRIAPRLGVSPLRASLVASQLFGMVLVRYVIRVEPLASASPEDVVALYAPAVRLAMDLPKGP</sequence>
<dbReference type="OrthoDB" id="3210235at2"/>
<feature type="domain" description="HTH tetR-type" evidence="3">
    <location>
        <begin position="11"/>
        <end position="71"/>
    </location>
</feature>
<evidence type="ECO:0000313" key="5">
    <source>
        <dbReference type="Proteomes" id="UP000295281"/>
    </source>
</evidence>
<dbReference type="Proteomes" id="UP000295281">
    <property type="component" value="Unassembled WGS sequence"/>
</dbReference>
<dbReference type="PANTHER" id="PTHR30055">
    <property type="entry name" value="HTH-TYPE TRANSCRIPTIONAL REGULATOR RUTR"/>
    <property type="match status" value="1"/>
</dbReference>
<organism evidence="4 5">
    <name type="scientific">Actinorugispora endophytica</name>
    <dbReference type="NCBI Taxonomy" id="1605990"/>
    <lineage>
        <taxon>Bacteria</taxon>
        <taxon>Bacillati</taxon>
        <taxon>Actinomycetota</taxon>
        <taxon>Actinomycetes</taxon>
        <taxon>Streptosporangiales</taxon>
        <taxon>Nocardiopsidaceae</taxon>
        <taxon>Actinorugispora</taxon>
    </lineage>
</organism>
<dbReference type="RefSeq" id="WP_133739497.1">
    <property type="nucleotide sequence ID" value="NZ_SNYN01000001.1"/>
</dbReference>
<protein>
    <submittedName>
        <fullName evidence="4">TetR family transcriptional regulator</fullName>
    </submittedName>
</protein>
<evidence type="ECO:0000259" key="3">
    <source>
        <dbReference type="PROSITE" id="PS50977"/>
    </source>
</evidence>
<gene>
    <name evidence="4" type="ORF">EV190_101206</name>
</gene>
<dbReference type="SUPFAM" id="SSF46689">
    <property type="entry name" value="Homeodomain-like"/>
    <property type="match status" value="1"/>
</dbReference>
<dbReference type="Pfam" id="PF00440">
    <property type="entry name" value="TetR_N"/>
    <property type="match status" value="1"/>
</dbReference>
<dbReference type="PRINTS" id="PR00455">
    <property type="entry name" value="HTHTETR"/>
</dbReference>
<dbReference type="Gene3D" id="1.10.357.10">
    <property type="entry name" value="Tetracycline Repressor, domain 2"/>
    <property type="match status" value="1"/>
</dbReference>
<dbReference type="InterPro" id="IPR050109">
    <property type="entry name" value="HTH-type_TetR-like_transc_reg"/>
</dbReference>
<dbReference type="InterPro" id="IPR001647">
    <property type="entry name" value="HTH_TetR"/>
</dbReference>
<evidence type="ECO:0000256" key="2">
    <source>
        <dbReference type="PROSITE-ProRule" id="PRU00335"/>
    </source>
</evidence>
<accession>A0A4R6VD27</accession>
<dbReference type="InterPro" id="IPR036271">
    <property type="entry name" value="Tet_transcr_reg_TetR-rel_C_sf"/>
</dbReference>
<name>A0A4R6VD27_9ACTN</name>
<dbReference type="GO" id="GO:0003700">
    <property type="term" value="F:DNA-binding transcription factor activity"/>
    <property type="evidence" value="ECO:0007669"/>
    <property type="project" value="TreeGrafter"/>
</dbReference>
<dbReference type="Gene3D" id="1.10.10.60">
    <property type="entry name" value="Homeodomain-like"/>
    <property type="match status" value="1"/>
</dbReference>
<keyword evidence="1 2" id="KW-0238">DNA-binding</keyword>
<dbReference type="InterPro" id="IPR041678">
    <property type="entry name" value="TetR_C_16"/>
</dbReference>
<keyword evidence="5" id="KW-1185">Reference proteome</keyword>
<dbReference type="Pfam" id="PF17920">
    <property type="entry name" value="TetR_C_16"/>
    <property type="match status" value="1"/>
</dbReference>
<dbReference type="PROSITE" id="PS50977">
    <property type="entry name" value="HTH_TETR_2"/>
    <property type="match status" value="1"/>
</dbReference>
<feature type="DNA-binding region" description="H-T-H motif" evidence="2">
    <location>
        <begin position="34"/>
        <end position="53"/>
    </location>
</feature>
<dbReference type="EMBL" id="SNYN01000001">
    <property type="protein sequence ID" value="TDQ54887.1"/>
    <property type="molecule type" value="Genomic_DNA"/>
</dbReference>
<evidence type="ECO:0000313" key="4">
    <source>
        <dbReference type="EMBL" id="TDQ54887.1"/>
    </source>
</evidence>
<reference evidence="4 5" key="1">
    <citation type="submission" date="2019-03" db="EMBL/GenBank/DDBJ databases">
        <title>Genomic Encyclopedia of Type Strains, Phase IV (KMG-IV): sequencing the most valuable type-strain genomes for metagenomic binning, comparative biology and taxonomic classification.</title>
        <authorList>
            <person name="Goeker M."/>
        </authorList>
    </citation>
    <scope>NUCLEOTIDE SEQUENCE [LARGE SCALE GENOMIC DNA]</scope>
    <source>
        <strain evidence="4 5">DSM 46770</strain>
    </source>
</reference>
<dbReference type="InterPro" id="IPR009057">
    <property type="entry name" value="Homeodomain-like_sf"/>
</dbReference>